<dbReference type="Proteomes" id="UP000178817">
    <property type="component" value="Unassembled WGS sequence"/>
</dbReference>
<dbReference type="InterPro" id="IPR000943">
    <property type="entry name" value="RNA_pol_sigma70"/>
</dbReference>
<proteinExistence type="predicted"/>
<dbReference type="PANTHER" id="PTHR30603">
    <property type="entry name" value="RNA POLYMERASE SIGMA FACTOR RPO"/>
    <property type="match status" value="1"/>
</dbReference>
<dbReference type="InterPro" id="IPR013325">
    <property type="entry name" value="RNA_pol_sigma_r2"/>
</dbReference>
<dbReference type="SUPFAM" id="SSF88659">
    <property type="entry name" value="Sigma3 and sigma4 domains of RNA polymerase sigma factors"/>
    <property type="match status" value="1"/>
</dbReference>
<keyword evidence="1" id="KW-0805">Transcription regulation</keyword>
<feature type="domain" description="RNA polymerase sigma-70 region 2" evidence="5">
    <location>
        <begin position="59"/>
        <end position="125"/>
    </location>
</feature>
<evidence type="ECO:0000313" key="7">
    <source>
        <dbReference type="EMBL" id="OHA82744.1"/>
    </source>
</evidence>
<dbReference type="GO" id="GO:0006352">
    <property type="term" value="P:DNA-templated transcription initiation"/>
    <property type="evidence" value="ECO:0007669"/>
    <property type="project" value="InterPro"/>
</dbReference>
<dbReference type="STRING" id="1802726.A3B07_01335"/>
<dbReference type="GO" id="GO:0003677">
    <property type="term" value="F:DNA binding"/>
    <property type="evidence" value="ECO:0007669"/>
    <property type="project" value="UniProtKB-KW"/>
</dbReference>
<dbReference type="InterPro" id="IPR036388">
    <property type="entry name" value="WH-like_DNA-bd_sf"/>
</dbReference>
<dbReference type="InterPro" id="IPR013324">
    <property type="entry name" value="RNA_pol_sigma_r3/r4-like"/>
</dbReference>
<dbReference type="EMBL" id="MHUV01000004">
    <property type="protein sequence ID" value="OHA82744.1"/>
    <property type="molecule type" value="Genomic_DNA"/>
</dbReference>
<dbReference type="GO" id="GO:0016987">
    <property type="term" value="F:sigma factor activity"/>
    <property type="evidence" value="ECO:0007669"/>
    <property type="project" value="UniProtKB-KW"/>
</dbReference>
<dbReference type="Gene3D" id="1.20.120.1810">
    <property type="match status" value="1"/>
</dbReference>
<organism evidence="7 8">
    <name type="scientific">Candidatus Yonathbacteria bacterium RIFCSPLOWO2_01_FULL_43_27</name>
    <dbReference type="NCBI Taxonomy" id="1802726"/>
    <lineage>
        <taxon>Bacteria</taxon>
        <taxon>Candidatus Yonathiibacteriota</taxon>
    </lineage>
</organism>
<dbReference type="InterPro" id="IPR050239">
    <property type="entry name" value="Sigma-70_RNA_pol_init_factors"/>
</dbReference>
<keyword evidence="2" id="KW-0731">Sigma factor</keyword>
<feature type="domain" description="RNA polymerase sigma-70 region 4" evidence="6">
    <location>
        <begin position="219"/>
        <end position="268"/>
    </location>
</feature>
<protein>
    <recommendedName>
        <fullName evidence="9">RNA polymerase sigma-70 domain-containing protein</fullName>
    </recommendedName>
</protein>
<evidence type="ECO:0000256" key="3">
    <source>
        <dbReference type="ARBA" id="ARBA00023125"/>
    </source>
</evidence>
<dbReference type="Pfam" id="PF04545">
    <property type="entry name" value="Sigma70_r4"/>
    <property type="match status" value="1"/>
</dbReference>
<dbReference type="SUPFAM" id="SSF88946">
    <property type="entry name" value="Sigma2 domain of RNA polymerase sigma factors"/>
    <property type="match status" value="1"/>
</dbReference>
<evidence type="ECO:0008006" key="9">
    <source>
        <dbReference type="Google" id="ProtNLM"/>
    </source>
</evidence>
<sequence length="282" mass="31848">MENNTKVEKFVVGIDKSTLVWTGTLVVLMARYRTFVLGKILVPEKHKSNVVFMATRNAMIEENIGLVVNKAQKFRRDDVPLKDLINYGKEGLIKAVDGYDRKKNFEFGTYAGTCIYRTIRCRLAKYESPIRLPEHQVIEKKIEKKAATKAYVKKGETSLFFDDVDPRVAYSLDNGMTGDDGDNLPPTSLVDARPTPEEVVLCRLKESYKKKATRLLGVELSPREWFILSCRFGIGTDEPATLEKIGSVLGISRNRVQVIEKISLAKARKKLAFNNLTAGCFF</sequence>
<accession>A0A1G2SCL6</accession>
<dbReference type="InterPro" id="IPR007627">
    <property type="entry name" value="RNA_pol_sigma70_r2"/>
</dbReference>
<evidence type="ECO:0000256" key="4">
    <source>
        <dbReference type="ARBA" id="ARBA00023163"/>
    </source>
</evidence>
<dbReference type="NCBIfam" id="TIGR02937">
    <property type="entry name" value="sigma70-ECF"/>
    <property type="match status" value="1"/>
</dbReference>
<dbReference type="InterPro" id="IPR014284">
    <property type="entry name" value="RNA_pol_sigma-70_dom"/>
</dbReference>
<evidence type="ECO:0000259" key="5">
    <source>
        <dbReference type="Pfam" id="PF04542"/>
    </source>
</evidence>
<dbReference type="InterPro" id="IPR007630">
    <property type="entry name" value="RNA_pol_sigma70_r4"/>
</dbReference>
<dbReference type="Gene3D" id="1.10.10.10">
    <property type="entry name" value="Winged helix-like DNA-binding domain superfamily/Winged helix DNA-binding domain"/>
    <property type="match status" value="1"/>
</dbReference>
<evidence type="ECO:0000256" key="1">
    <source>
        <dbReference type="ARBA" id="ARBA00023015"/>
    </source>
</evidence>
<name>A0A1G2SCL6_9BACT</name>
<dbReference type="PRINTS" id="PR00046">
    <property type="entry name" value="SIGMA70FCT"/>
</dbReference>
<comment type="caution">
    <text evidence="7">The sequence shown here is derived from an EMBL/GenBank/DDBJ whole genome shotgun (WGS) entry which is preliminary data.</text>
</comment>
<gene>
    <name evidence="7" type="ORF">A3B07_01335</name>
</gene>
<dbReference type="Pfam" id="PF04542">
    <property type="entry name" value="Sigma70_r2"/>
    <property type="match status" value="1"/>
</dbReference>
<dbReference type="PANTHER" id="PTHR30603:SF47">
    <property type="entry name" value="RNA POLYMERASE SIGMA FACTOR SIGD, CHLOROPLASTIC"/>
    <property type="match status" value="1"/>
</dbReference>
<dbReference type="AlphaFoldDB" id="A0A1G2SCL6"/>
<evidence type="ECO:0000313" key="8">
    <source>
        <dbReference type="Proteomes" id="UP000178817"/>
    </source>
</evidence>
<evidence type="ECO:0000259" key="6">
    <source>
        <dbReference type="Pfam" id="PF04545"/>
    </source>
</evidence>
<keyword evidence="3" id="KW-0238">DNA-binding</keyword>
<evidence type="ECO:0000256" key="2">
    <source>
        <dbReference type="ARBA" id="ARBA00023082"/>
    </source>
</evidence>
<keyword evidence="4" id="KW-0804">Transcription</keyword>
<reference evidence="7 8" key="1">
    <citation type="journal article" date="2016" name="Nat. Commun.">
        <title>Thousands of microbial genomes shed light on interconnected biogeochemical processes in an aquifer system.</title>
        <authorList>
            <person name="Anantharaman K."/>
            <person name="Brown C.T."/>
            <person name="Hug L.A."/>
            <person name="Sharon I."/>
            <person name="Castelle C.J."/>
            <person name="Probst A.J."/>
            <person name="Thomas B.C."/>
            <person name="Singh A."/>
            <person name="Wilkins M.J."/>
            <person name="Karaoz U."/>
            <person name="Brodie E.L."/>
            <person name="Williams K.H."/>
            <person name="Hubbard S.S."/>
            <person name="Banfield J.F."/>
        </authorList>
    </citation>
    <scope>NUCLEOTIDE SEQUENCE [LARGE SCALE GENOMIC DNA]</scope>
</reference>